<dbReference type="InterPro" id="IPR000866">
    <property type="entry name" value="AhpC/TSA"/>
</dbReference>
<keyword evidence="2" id="KW-0472">Membrane</keyword>
<dbReference type="EC" id="1.11.1.24" evidence="4"/>
<keyword evidence="2" id="KW-0812">Transmembrane</keyword>
<keyword evidence="4" id="KW-0560">Oxidoreductase</keyword>
<feature type="region of interest" description="Disordered" evidence="1">
    <location>
        <begin position="1"/>
        <end position="24"/>
    </location>
</feature>
<evidence type="ECO:0000256" key="1">
    <source>
        <dbReference type="SAM" id="MobiDB-lite"/>
    </source>
</evidence>
<dbReference type="GO" id="GO:0140824">
    <property type="term" value="F:thioredoxin-dependent peroxiredoxin activity"/>
    <property type="evidence" value="ECO:0007669"/>
    <property type="project" value="UniProtKB-EC"/>
</dbReference>
<organism evidence="4 5">
    <name type="scientific">Kribbella aluminosa</name>
    <dbReference type="NCBI Taxonomy" id="416017"/>
    <lineage>
        <taxon>Bacteria</taxon>
        <taxon>Bacillati</taxon>
        <taxon>Actinomycetota</taxon>
        <taxon>Actinomycetes</taxon>
        <taxon>Propionibacteriales</taxon>
        <taxon>Kribbellaceae</taxon>
        <taxon>Kribbella</taxon>
    </lineage>
</organism>
<feature type="domain" description="Thioredoxin" evidence="3">
    <location>
        <begin position="73"/>
        <end position="226"/>
    </location>
</feature>
<dbReference type="RefSeq" id="WP_209692219.1">
    <property type="nucleotide sequence ID" value="NZ_BAAAVU010000028.1"/>
</dbReference>
<dbReference type="SUPFAM" id="SSF52833">
    <property type="entry name" value="Thioredoxin-like"/>
    <property type="match status" value="1"/>
</dbReference>
<feature type="region of interest" description="Disordered" evidence="1">
    <location>
        <begin position="57"/>
        <end position="81"/>
    </location>
</feature>
<name>A0ABS4UBI0_9ACTN</name>
<keyword evidence="5" id="KW-1185">Reference proteome</keyword>
<evidence type="ECO:0000259" key="3">
    <source>
        <dbReference type="PROSITE" id="PS51352"/>
    </source>
</evidence>
<sequence>MSQRPQTKSAKKRPPTKPPKNSLVAERRDRWPFILAALIVVLIGGLYLLYRATNQADGSAGTTAKSDYQVGSPGRGKQAPAFTLPATKGGTVSLDQYRGKTVLLYFHEGLGCQPCWDQIRDLDKAKTDLKTAGIDDVVAITTGPVDLIKQKVTDEHLTSVNLADADLAVSRSYEANKYGMMGNDRDGHTFILVGPDGKIGWRADYGGAPKYTMFVPVQRLLADLKAGQQ</sequence>
<dbReference type="Proteomes" id="UP000755585">
    <property type="component" value="Unassembled WGS sequence"/>
</dbReference>
<feature type="transmembrane region" description="Helical" evidence="2">
    <location>
        <begin position="31"/>
        <end position="50"/>
    </location>
</feature>
<dbReference type="PROSITE" id="PS51352">
    <property type="entry name" value="THIOREDOXIN_2"/>
    <property type="match status" value="1"/>
</dbReference>
<protein>
    <submittedName>
        <fullName evidence="4">Peroxiredoxin Q/BCP</fullName>
        <ecNumber evidence="4">1.11.1.24</ecNumber>
    </submittedName>
</protein>
<dbReference type="Gene3D" id="3.40.30.10">
    <property type="entry name" value="Glutaredoxin"/>
    <property type="match status" value="1"/>
</dbReference>
<reference evidence="4 5" key="1">
    <citation type="submission" date="2021-03" db="EMBL/GenBank/DDBJ databases">
        <title>Sequencing the genomes of 1000 actinobacteria strains.</title>
        <authorList>
            <person name="Klenk H.-P."/>
        </authorList>
    </citation>
    <scope>NUCLEOTIDE SEQUENCE [LARGE SCALE GENOMIC DNA]</scope>
    <source>
        <strain evidence="4 5">DSM 18824</strain>
    </source>
</reference>
<comment type="caution">
    <text evidence="4">The sequence shown here is derived from an EMBL/GenBank/DDBJ whole genome shotgun (WGS) entry which is preliminary data.</text>
</comment>
<gene>
    <name evidence="4" type="ORF">JOF29_000063</name>
</gene>
<keyword evidence="2" id="KW-1133">Transmembrane helix</keyword>
<dbReference type="Pfam" id="PF00578">
    <property type="entry name" value="AhpC-TSA"/>
    <property type="match status" value="1"/>
</dbReference>
<dbReference type="EMBL" id="JAGINT010000001">
    <property type="protein sequence ID" value="MBP2348980.1"/>
    <property type="molecule type" value="Genomic_DNA"/>
</dbReference>
<accession>A0ABS4UBI0</accession>
<keyword evidence="4" id="KW-0575">Peroxidase</keyword>
<evidence type="ECO:0000313" key="5">
    <source>
        <dbReference type="Proteomes" id="UP000755585"/>
    </source>
</evidence>
<feature type="compositionally biased region" description="Polar residues" evidence="1">
    <location>
        <begin position="57"/>
        <end position="66"/>
    </location>
</feature>
<evidence type="ECO:0000256" key="2">
    <source>
        <dbReference type="SAM" id="Phobius"/>
    </source>
</evidence>
<evidence type="ECO:0000313" key="4">
    <source>
        <dbReference type="EMBL" id="MBP2348980.1"/>
    </source>
</evidence>
<dbReference type="CDD" id="cd02971">
    <property type="entry name" value="PRX_family"/>
    <property type="match status" value="1"/>
</dbReference>
<dbReference type="InterPro" id="IPR013766">
    <property type="entry name" value="Thioredoxin_domain"/>
</dbReference>
<dbReference type="InterPro" id="IPR036249">
    <property type="entry name" value="Thioredoxin-like_sf"/>
</dbReference>
<proteinExistence type="predicted"/>